<keyword evidence="4 8" id="KW-0963">Cytoplasm</keyword>
<comment type="similarity">
    <text evidence="2 8 9">Belongs to the EF-Ts family.</text>
</comment>
<dbReference type="InterPro" id="IPR009060">
    <property type="entry name" value="UBA-like_sf"/>
</dbReference>
<dbReference type="FunFam" id="1.10.286.20:FF:000004">
    <property type="entry name" value="Elongation factor Ts"/>
    <property type="match status" value="1"/>
</dbReference>
<dbReference type="Gene3D" id="3.30.479.20">
    <property type="entry name" value="Elongation factor Ts, dimerisation domain"/>
    <property type="match status" value="2"/>
</dbReference>
<dbReference type="FunFam" id="1.10.8.10:FF:000001">
    <property type="entry name" value="Elongation factor Ts"/>
    <property type="match status" value="1"/>
</dbReference>
<dbReference type="PANTHER" id="PTHR11741:SF0">
    <property type="entry name" value="ELONGATION FACTOR TS, MITOCHONDRIAL"/>
    <property type="match status" value="1"/>
</dbReference>
<dbReference type="SUPFAM" id="SSF54713">
    <property type="entry name" value="Elongation factor Ts (EF-Ts), dimerisation domain"/>
    <property type="match status" value="3"/>
</dbReference>
<dbReference type="OrthoDB" id="9808348at2"/>
<dbReference type="Gene3D" id="1.10.286.20">
    <property type="match status" value="1"/>
</dbReference>
<name>A0A128EEL3_9BACT</name>
<dbReference type="PANTHER" id="PTHR11741">
    <property type="entry name" value="ELONGATION FACTOR TS"/>
    <property type="match status" value="1"/>
</dbReference>
<comment type="subcellular location">
    <subcellularLocation>
        <location evidence="1 8 10">Cytoplasm</location>
    </subcellularLocation>
</comment>
<evidence type="ECO:0000256" key="8">
    <source>
        <dbReference type="HAMAP-Rule" id="MF_00050"/>
    </source>
</evidence>
<dbReference type="Gene3D" id="1.10.8.10">
    <property type="entry name" value="DNA helicase RuvA subunit, C-terminal domain"/>
    <property type="match status" value="1"/>
</dbReference>
<dbReference type="InterPro" id="IPR018101">
    <property type="entry name" value="Transl_elong_Ts_CS"/>
</dbReference>
<dbReference type="PROSITE" id="PS01127">
    <property type="entry name" value="EF_TS_2"/>
    <property type="match status" value="1"/>
</dbReference>
<evidence type="ECO:0000256" key="9">
    <source>
        <dbReference type="RuleBase" id="RU000642"/>
    </source>
</evidence>
<dbReference type="InterPro" id="IPR001816">
    <property type="entry name" value="Transl_elong_EFTs/EF1B"/>
</dbReference>
<evidence type="ECO:0000256" key="10">
    <source>
        <dbReference type="RuleBase" id="RU000643"/>
    </source>
</evidence>
<sequence>MEISAAMVKELRESTGAGMMDCKKALVETDGDMQKAVDLLREKGLGKAAKKADRLASEGLVGLVINDDNTKATVVEINSETDFVAKNDKFINLVNDTVAQIQNNDIKCLDCLQSSTINGEKFEDFLKSQIATIGENIVVRRFATVEDDAVSGYIHSNGRVAVIIAAKFGKADKTKVVEFLRQLCMHAAAMKPSVISYKDLDLEFVEKEFLALKGELEKENEELVRLGKPLHHIPEFASRLQLSDDVVAKATEKIKEELKAEGKPEKIWDRILPGKVDRFFADNTVLDQRLTLLGQFYVLDDKKTVEQIIEEKSKELGDTITLTSYVRFEVGEGLEKKVDDFAAEVAAQIG</sequence>
<dbReference type="Proteomes" id="UP000069632">
    <property type="component" value="Unassembled WGS sequence"/>
</dbReference>
<evidence type="ECO:0000259" key="11">
    <source>
        <dbReference type="Pfam" id="PF00889"/>
    </source>
</evidence>
<dbReference type="NCBIfam" id="TIGR00116">
    <property type="entry name" value="tsf"/>
    <property type="match status" value="1"/>
</dbReference>
<dbReference type="RefSeq" id="WP_075531503.1">
    <property type="nucleotide sequence ID" value="NZ_CP053844.1"/>
</dbReference>
<keyword evidence="13" id="KW-1185">Reference proteome</keyword>
<dbReference type="SUPFAM" id="SSF46934">
    <property type="entry name" value="UBA-like"/>
    <property type="match status" value="1"/>
</dbReference>
<dbReference type="EMBL" id="FIZP01000005">
    <property type="protein sequence ID" value="CZE48109.1"/>
    <property type="molecule type" value="Genomic_DNA"/>
</dbReference>
<feature type="domain" description="Translation elongation factor EFTs/EF1B dimerisation" evidence="11">
    <location>
        <begin position="234"/>
        <end position="332"/>
    </location>
</feature>
<dbReference type="InterPro" id="IPR036402">
    <property type="entry name" value="EF-Ts_dimer_sf"/>
</dbReference>
<evidence type="ECO:0000256" key="4">
    <source>
        <dbReference type="ARBA" id="ARBA00022490"/>
    </source>
</evidence>
<keyword evidence="6 8" id="KW-0648">Protein biosynthesis</keyword>
<organism evidence="12 13">
    <name type="scientific">Campylobacter geochelonis</name>
    <dbReference type="NCBI Taxonomy" id="1780362"/>
    <lineage>
        <taxon>Bacteria</taxon>
        <taxon>Pseudomonadati</taxon>
        <taxon>Campylobacterota</taxon>
        <taxon>Epsilonproteobacteria</taxon>
        <taxon>Campylobacterales</taxon>
        <taxon>Campylobacteraceae</taxon>
        <taxon>Campylobacter</taxon>
    </lineage>
</organism>
<evidence type="ECO:0000313" key="13">
    <source>
        <dbReference type="Proteomes" id="UP000069632"/>
    </source>
</evidence>
<evidence type="ECO:0000256" key="2">
    <source>
        <dbReference type="ARBA" id="ARBA00005532"/>
    </source>
</evidence>
<evidence type="ECO:0000256" key="6">
    <source>
        <dbReference type="ARBA" id="ARBA00022917"/>
    </source>
</evidence>
<dbReference type="GO" id="GO:0003746">
    <property type="term" value="F:translation elongation factor activity"/>
    <property type="evidence" value="ECO:0007669"/>
    <property type="project" value="UniProtKB-UniRule"/>
</dbReference>
<reference evidence="12 13" key="1">
    <citation type="submission" date="2016-02" db="EMBL/GenBank/DDBJ databases">
        <authorList>
            <consortium name="Pathogen Informatics"/>
        </authorList>
    </citation>
    <scope>NUCLEOTIDE SEQUENCE [LARGE SCALE GENOMIC DNA]</scope>
    <source>
        <strain evidence="12 13">RC20</strain>
    </source>
</reference>
<dbReference type="GO" id="GO:0005737">
    <property type="term" value="C:cytoplasm"/>
    <property type="evidence" value="ECO:0007669"/>
    <property type="project" value="UniProtKB-SubCell"/>
</dbReference>
<feature type="region of interest" description="Involved in Mg(2+) ion dislocation from EF-Tu" evidence="8">
    <location>
        <begin position="81"/>
        <end position="84"/>
    </location>
</feature>
<accession>A0A128EEL3</accession>
<dbReference type="AlphaFoldDB" id="A0A128EEL3"/>
<evidence type="ECO:0000256" key="3">
    <source>
        <dbReference type="ARBA" id="ARBA00016956"/>
    </source>
</evidence>
<evidence type="ECO:0000256" key="1">
    <source>
        <dbReference type="ARBA" id="ARBA00004496"/>
    </source>
</evidence>
<gene>
    <name evidence="8 12" type="primary">tsf</name>
    <name evidence="12" type="ORF">ERS672216_01242</name>
</gene>
<dbReference type="Pfam" id="PF00889">
    <property type="entry name" value="EF_TS"/>
    <property type="match status" value="2"/>
</dbReference>
<feature type="domain" description="Translation elongation factor EFTs/EF1B dimerisation" evidence="11">
    <location>
        <begin position="72"/>
        <end position="219"/>
    </location>
</feature>
<proteinExistence type="inferred from homology"/>
<dbReference type="CDD" id="cd14275">
    <property type="entry name" value="UBA_EF-Ts"/>
    <property type="match status" value="1"/>
</dbReference>
<keyword evidence="5 8" id="KW-0251">Elongation factor</keyword>
<evidence type="ECO:0000256" key="7">
    <source>
        <dbReference type="ARBA" id="ARBA00025453"/>
    </source>
</evidence>
<dbReference type="InterPro" id="IPR014039">
    <property type="entry name" value="Transl_elong_EFTs/EF1B_dimer"/>
</dbReference>
<dbReference type="HAMAP" id="MF_00050">
    <property type="entry name" value="EF_Ts"/>
    <property type="match status" value="1"/>
</dbReference>
<dbReference type="PROSITE" id="PS01126">
    <property type="entry name" value="EF_TS_1"/>
    <property type="match status" value="1"/>
</dbReference>
<evidence type="ECO:0000313" key="12">
    <source>
        <dbReference type="EMBL" id="CZE48109.1"/>
    </source>
</evidence>
<comment type="function">
    <text evidence="7 8 9">Associates with the EF-Tu.GDP complex and induces the exchange of GDP to GTP. It remains bound to the aminoacyl-tRNA.EF-Tu.GTP complex up to the GTP hydrolysis stage on the ribosome.</text>
</comment>
<protein>
    <recommendedName>
        <fullName evidence="3 8">Elongation factor Ts</fullName>
        <shortName evidence="8">EF-Ts</shortName>
    </recommendedName>
</protein>
<evidence type="ECO:0000256" key="5">
    <source>
        <dbReference type="ARBA" id="ARBA00022768"/>
    </source>
</evidence>